<evidence type="ECO:0000256" key="2">
    <source>
        <dbReference type="ARBA" id="ARBA00022475"/>
    </source>
</evidence>
<protein>
    <submittedName>
        <fullName evidence="8">Protein DedA</fullName>
    </submittedName>
</protein>
<proteinExistence type="predicted"/>
<comment type="subcellular location">
    <subcellularLocation>
        <location evidence="1">Cell membrane</location>
        <topology evidence="1">Multi-pass membrane protein</topology>
    </subcellularLocation>
</comment>
<accession>A0A644W4P3</accession>
<evidence type="ECO:0000256" key="1">
    <source>
        <dbReference type="ARBA" id="ARBA00004651"/>
    </source>
</evidence>
<dbReference type="Pfam" id="PF09335">
    <property type="entry name" value="VTT_dom"/>
    <property type="match status" value="1"/>
</dbReference>
<comment type="caution">
    <text evidence="8">The sequence shown here is derived from an EMBL/GenBank/DDBJ whole genome shotgun (WGS) entry which is preliminary data.</text>
</comment>
<name>A0A644W4P3_9ZZZZ</name>
<keyword evidence="2" id="KW-1003">Cell membrane</keyword>
<sequence length="217" mass="24574">METLIYIFSEYIMHFDKYIPLVMENYGYWVYFILFAIIFCETGLVVTPFLPGDSLLFACGALAATSSELHFGTLFIICLAAAISGDSCNYWIGEEFGHKLLSKTTLIKPEHIKKTEEFYNKHGHKAIFLCRFAPIVRTFAPFVAGIGSMHYRTFVMWNIIGAIAWVSLFTGAGYFFGNVPFVKNNFHYVALGIIVVSVIPIFTEIIKAQRKDDATEK</sequence>
<feature type="transmembrane region" description="Helical" evidence="6">
    <location>
        <begin position="188"/>
        <end position="206"/>
    </location>
</feature>
<keyword evidence="5 6" id="KW-0472">Membrane</keyword>
<keyword evidence="3 6" id="KW-0812">Transmembrane</keyword>
<dbReference type="GO" id="GO:0005886">
    <property type="term" value="C:plasma membrane"/>
    <property type="evidence" value="ECO:0007669"/>
    <property type="project" value="UniProtKB-SubCell"/>
</dbReference>
<gene>
    <name evidence="8" type="primary">dedA_10</name>
    <name evidence="8" type="ORF">SDC9_44931</name>
</gene>
<reference evidence="8" key="1">
    <citation type="submission" date="2019-08" db="EMBL/GenBank/DDBJ databases">
        <authorList>
            <person name="Kucharzyk K."/>
            <person name="Murdoch R.W."/>
            <person name="Higgins S."/>
            <person name="Loffler F."/>
        </authorList>
    </citation>
    <scope>NUCLEOTIDE SEQUENCE</scope>
</reference>
<dbReference type="PANTHER" id="PTHR30353:SF0">
    <property type="entry name" value="TRANSMEMBRANE PROTEIN"/>
    <property type="match status" value="1"/>
</dbReference>
<evidence type="ECO:0000256" key="5">
    <source>
        <dbReference type="ARBA" id="ARBA00023136"/>
    </source>
</evidence>
<evidence type="ECO:0000256" key="6">
    <source>
        <dbReference type="SAM" id="Phobius"/>
    </source>
</evidence>
<feature type="transmembrane region" description="Helical" evidence="6">
    <location>
        <begin position="28"/>
        <end position="50"/>
    </location>
</feature>
<feature type="transmembrane region" description="Helical" evidence="6">
    <location>
        <begin position="71"/>
        <end position="92"/>
    </location>
</feature>
<evidence type="ECO:0000259" key="7">
    <source>
        <dbReference type="Pfam" id="PF09335"/>
    </source>
</evidence>
<evidence type="ECO:0000256" key="3">
    <source>
        <dbReference type="ARBA" id="ARBA00022692"/>
    </source>
</evidence>
<feature type="transmembrane region" description="Helical" evidence="6">
    <location>
        <begin position="154"/>
        <end position="176"/>
    </location>
</feature>
<dbReference type="AlphaFoldDB" id="A0A644W4P3"/>
<keyword evidence="4 6" id="KW-1133">Transmembrane helix</keyword>
<dbReference type="EMBL" id="VSSQ01000625">
    <property type="protein sequence ID" value="MPL98724.1"/>
    <property type="molecule type" value="Genomic_DNA"/>
</dbReference>
<dbReference type="InterPro" id="IPR032816">
    <property type="entry name" value="VTT_dom"/>
</dbReference>
<dbReference type="NCBIfam" id="NF008102">
    <property type="entry name" value="PRK10847.1"/>
    <property type="match status" value="1"/>
</dbReference>
<evidence type="ECO:0000313" key="8">
    <source>
        <dbReference type="EMBL" id="MPL98724.1"/>
    </source>
</evidence>
<dbReference type="InterPro" id="IPR058127">
    <property type="entry name" value="DedA"/>
</dbReference>
<dbReference type="InterPro" id="IPR032818">
    <property type="entry name" value="DedA-like"/>
</dbReference>
<organism evidence="8">
    <name type="scientific">bioreactor metagenome</name>
    <dbReference type="NCBI Taxonomy" id="1076179"/>
    <lineage>
        <taxon>unclassified sequences</taxon>
        <taxon>metagenomes</taxon>
        <taxon>ecological metagenomes</taxon>
    </lineage>
</organism>
<dbReference type="PANTHER" id="PTHR30353">
    <property type="entry name" value="INNER MEMBRANE PROTEIN DEDA-RELATED"/>
    <property type="match status" value="1"/>
</dbReference>
<feature type="domain" description="VTT" evidence="7">
    <location>
        <begin position="50"/>
        <end position="174"/>
    </location>
</feature>
<evidence type="ECO:0000256" key="4">
    <source>
        <dbReference type="ARBA" id="ARBA00022989"/>
    </source>
</evidence>